<evidence type="ECO:0000256" key="2">
    <source>
        <dbReference type="ARBA" id="ARBA00006704"/>
    </source>
</evidence>
<evidence type="ECO:0000313" key="10">
    <source>
        <dbReference type="EMBL" id="AMC94589.1"/>
    </source>
</evidence>
<keyword evidence="4 8" id="KW-1133">Transmembrane helix</keyword>
<dbReference type="OrthoDB" id="5771683at2"/>
<dbReference type="CDD" id="cd18120">
    <property type="entry name" value="ATP-synt_Vo_Ao_c"/>
    <property type="match status" value="1"/>
</dbReference>
<dbReference type="GO" id="GO:0033177">
    <property type="term" value="C:proton-transporting two-sector ATPase complex, proton-transporting domain"/>
    <property type="evidence" value="ECO:0007669"/>
    <property type="project" value="InterPro"/>
</dbReference>
<comment type="similarity">
    <text evidence="2">Belongs to the ATPase C chain family.</text>
</comment>
<evidence type="ECO:0000256" key="8">
    <source>
        <dbReference type="SAM" id="Phobius"/>
    </source>
</evidence>
<accession>A0A0X8H2C5</accession>
<protein>
    <recommendedName>
        <fullName evidence="6">ATP synthase F(0) sector subunit c</fullName>
    </recommendedName>
    <alternativeName>
        <fullName evidence="7">F-type ATPase subunit c</fullName>
    </alternativeName>
</protein>
<reference evidence="10 11" key="1">
    <citation type="submission" date="2015-10" db="EMBL/GenBank/DDBJ databases">
        <title>Erysipelothrix larvae sp. LV19 isolated from the larval gut of the rhinoceros beetle, Trypoxylus dichotomus.</title>
        <authorList>
            <person name="Lim S."/>
            <person name="Kim B.-C."/>
        </authorList>
    </citation>
    <scope>NUCLEOTIDE SEQUENCE [LARGE SCALE GENOMIC DNA]</scope>
    <source>
        <strain evidence="10 11">LV19</strain>
    </source>
</reference>
<keyword evidence="5 8" id="KW-0472">Membrane</keyword>
<evidence type="ECO:0000256" key="4">
    <source>
        <dbReference type="ARBA" id="ARBA00022989"/>
    </source>
</evidence>
<evidence type="ECO:0000256" key="3">
    <source>
        <dbReference type="ARBA" id="ARBA00022692"/>
    </source>
</evidence>
<dbReference type="InterPro" id="IPR000454">
    <property type="entry name" value="ATP_synth_F0_csu"/>
</dbReference>
<dbReference type="Pfam" id="PF00137">
    <property type="entry name" value="ATP-synt_C"/>
    <property type="match status" value="1"/>
</dbReference>
<feature type="transmembrane region" description="Helical" evidence="8">
    <location>
        <begin position="81"/>
        <end position="110"/>
    </location>
</feature>
<dbReference type="GO" id="GO:0015078">
    <property type="term" value="F:proton transmembrane transporter activity"/>
    <property type="evidence" value="ECO:0007669"/>
    <property type="project" value="InterPro"/>
</dbReference>
<keyword evidence="11" id="KW-1185">Reference proteome</keyword>
<comment type="subcellular location">
    <subcellularLocation>
        <location evidence="1">Membrane</location>
        <topology evidence="1">Multi-pass membrane protein</topology>
    </subcellularLocation>
</comment>
<evidence type="ECO:0000259" key="9">
    <source>
        <dbReference type="Pfam" id="PF00137"/>
    </source>
</evidence>
<evidence type="ECO:0000256" key="6">
    <source>
        <dbReference type="ARBA" id="ARBA00032200"/>
    </source>
</evidence>
<evidence type="ECO:0000256" key="7">
    <source>
        <dbReference type="ARBA" id="ARBA00032887"/>
    </source>
</evidence>
<dbReference type="PRINTS" id="PR00124">
    <property type="entry name" value="ATPASEC"/>
</dbReference>
<evidence type="ECO:0000313" key="11">
    <source>
        <dbReference type="Proteomes" id="UP000063781"/>
    </source>
</evidence>
<name>A0A0X8H2C5_9FIRM</name>
<feature type="transmembrane region" description="Helical" evidence="8">
    <location>
        <begin position="122"/>
        <end position="143"/>
    </location>
</feature>
<feature type="transmembrane region" description="Helical" evidence="8">
    <location>
        <begin position="38"/>
        <end position="61"/>
    </location>
</feature>
<dbReference type="InterPro" id="IPR035921">
    <property type="entry name" value="F/V-ATP_Csub_sf"/>
</dbReference>
<gene>
    <name evidence="10" type="ORF">AOC36_11575</name>
</gene>
<feature type="domain" description="V-ATPase proteolipid subunit C-like" evidence="9">
    <location>
        <begin position="82"/>
        <end position="141"/>
    </location>
</feature>
<organism evidence="10 11">
    <name type="scientific">Erysipelothrix larvae</name>
    <dbReference type="NCBI Taxonomy" id="1514105"/>
    <lineage>
        <taxon>Bacteria</taxon>
        <taxon>Bacillati</taxon>
        <taxon>Bacillota</taxon>
        <taxon>Erysipelotrichia</taxon>
        <taxon>Erysipelotrichales</taxon>
        <taxon>Erysipelotrichaceae</taxon>
        <taxon>Erysipelothrix</taxon>
    </lineage>
</organism>
<dbReference type="GO" id="GO:0015986">
    <property type="term" value="P:proton motive force-driven ATP synthesis"/>
    <property type="evidence" value="ECO:0007669"/>
    <property type="project" value="InterPro"/>
</dbReference>
<dbReference type="RefSeq" id="WP_067634496.1">
    <property type="nucleotide sequence ID" value="NZ_CP013213.1"/>
</dbReference>
<evidence type="ECO:0000256" key="1">
    <source>
        <dbReference type="ARBA" id="ARBA00004141"/>
    </source>
</evidence>
<dbReference type="Proteomes" id="UP000063781">
    <property type="component" value="Chromosome"/>
</dbReference>
<feature type="transmembrane region" description="Helical" evidence="8">
    <location>
        <begin position="6"/>
        <end position="26"/>
    </location>
</feature>
<dbReference type="SUPFAM" id="SSF81333">
    <property type="entry name" value="F1F0 ATP synthase subunit C"/>
    <property type="match status" value="1"/>
</dbReference>
<dbReference type="GO" id="GO:0045259">
    <property type="term" value="C:proton-transporting ATP synthase complex"/>
    <property type="evidence" value="ECO:0007669"/>
    <property type="project" value="InterPro"/>
</dbReference>
<dbReference type="InterPro" id="IPR002379">
    <property type="entry name" value="ATPase_proteolipid_c-like_dom"/>
</dbReference>
<keyword evidence="3 8" id="KW-0812">Transmembrane</keyword>
<evidence type="ECO:0000256" key="5">
    <source>
        <dbReference type="ARBA" id="ARBA00023136"/>
    </source>
</evidence>
<dbReference type="KEGG" id="erl:AOC36_11575"/>
<dbReference type="STRING" id="1514105.AOC36_11575"/>
<sequence length="145" mass="14736">MFTVLQFVGPLVLIALITLPLVPVFQGKTTVENGAFRVKLQIALFFASCVGVFLFSTTAYADTETAVDSAFVGSIAQGLGFIAASIAVGCSALGAGIAVAHAAPAAIGALAEKSDTFGKAMIFVALAEGVAIYGLLVAILIVIRL</sequence>
<proteinExistence type="inferred from homology"/>
<dbReference type="AlphaFoldDB" id="A0A0X8H2C5"/>
<dbReference type="Gene3D" id="1.20.120.610">
    <property type="entry name" value="lithium bound rotor ring of v- atpase"/>
    <property type="match status" value="1"/>
</dbReference>
<dbReference type="EMBL" id="CP013213">
    <property type="protein sequence ID" value="AMC94589.1"/>
    <property type="molecule type" value="Genomic_DNA"/>
</dbReference>